<reference evidence="1 2" key="1">
    <citation type="journal article" date="2015" name="Genome Announc.">
        <title>Complete Genome Sequence of Methylobacterium aquaticum Strain 22A, Isolated from Racomitrium japonicum Moss.</title>
        <authorList>
            <person name="Tani A."/>
            <person name="Ogura Y."/>
            <person name="Hayashi T."/>
            <person name="Kimbara K."/>
        </authorList>
    </citation>
    <scope>NUCLEOTIDE SEQUENCE [LARGE SCALE GENOMIC DNA]</scope>
    <source>
        <strain evidence="1 2">MA-22A</strain>
        <plasmid evidence="2">Plasmid pMaq22A_4p DNA</plasmid>
    </source>
</reference>
<keyword evidence="1" id="KW-0614">Plasmid</keyword>
<dbReference type="GO" id="GO:0006231">
    <property type="term" value="P:dTMP biosynthetic process"/>
    <property type="evidence" value="ECO:0007669"/>
    <property type="project" value="InterPro"/>
</dbReference>
<dbReference type="Proteomes" id="UP000061432">
    <property type="component" value="Plasmid pMaq22A_4p"/>
</dbReference>
<dbReference type="PATRIC" id="fig|270351.10.peg.7553"/>
<dbReference type="Gene3D" id="3.30.1360.170">
    <property type="match status" value="1"/>
</dbReference>
<dbReference type="InterPro" id="IPR036098">
    <property type="entry name" value="Thymidylate_synthase_ThyX_sf"/>
</dbReference>
<accession>A0A0C6G2K1</accession>
<dbReference type="KEGG" id="maqu:Maq22A_4p60025"/>
<dbReference type="InterPro" id="IPR003669">
    <property type="entry name" value="Thymidylate_synthase_ThyX"/>
</dbReference>
<dbReference type="RefSeq" id="WP_244533789.1">
    <property type="nucleotide sequence ID" value="NZ_AP014708.1"/>
</dbReference>
<sequence>MTNISAKIIADSISPESIRLTTLHLRYPRFIHAEFMTHRVFSRNARSSRAVPVETMIREIETDPVVPLFWGKNQKGMQAAEECAEMVPFRYDEVPRDAAWLRARDNAVTVAKAFMKAGYHKQVVNRLLEPFMHIDVLVTATAWDNFFALRDHRDAEPHIAVLAREMKAAFAESRPRNLAPGEWHLPYVDAATREEVVKGAVNADHFRRTLIAVSVARCARISYRPFDGNGSIEAEIARHDALVGAQPMHASPAEHQATPDEYSHTVFGEAGVEFVWENSHEHGNLGGWRQYRKTLPGEDASSALPQVVSPSV</sequence>
<dbReference type="AlphaFoldDB" id="A0A0C6G2K1"/>
<dbReference type="GO" id="GO:0050797">
    <property type="term" value="F:thymidylate synthase (FAD) activity"/>
    <property type="evidence" value="ECO:0007669"/>
    <property type="project" value="InterPro"/>
</dbReference>
<dbReference type="SUPFAM" id="SSF69796">
    <property type="entry name" value="Thymidylate synthase-complementing protein Thy1"/>
    <property type="match status" value="1"/>
</dbReference>
<evidence type="ECO:0000313" key="1">
    <source>
        <dbReference type="EMBL" id="BAQ50365.1"/>
    </source>
</evidence>
<protein>
    <submittedName>
        <fullName evidence="1">Predicted alternative thymidylate synthase</fullName>
    </submittedName>
</protein>
<name>A0A0C6G2K1_9HYPH</name>
<reference evidence="2" key="2">
    <citation type="submission" date="2015-01" db="EMBL/GenBank/DDBJ databases">
        <title>Complete genome sequence of Methylobacterium aquaticum strain 22A.</title>
        <authorList>
            <person name="Tani A."/>
            <person name="Ogura Y."/>
            <person name="Hayashi T."/>
        </authorList>
    </citation>
    <scope>NUCLEOTIDE SEQUENCE [LARGE SCALE GENOMIC DNA]</scope>
    <source>
        <strain evidence="2">MA-22A</strain>
        <plasmid evidence="2">Plasmid pMaq22A_4p DNA</plasmid>
    </source>
</reference>
<gene>
    <name evidence="1" type="ORF">Maq22A_4p60025</name>
</gene>
<evidence type="ECO:0000313" key="2">
    <source>
        <dbReference type="Proteomes" id="UP000061432"/>
    </source>
</evidence>
<organism evidence="1 2">
    <name type="scientific">Methylobacterium aquaticum</name>
    <dbReference type="NCBI Taxonomy" id="270351"/>
    <lineage>
        <taxon>Bacteria</taxon>
        <taxon>Pseudomonadati</taxon>
        <taxon>Pseudomonadota</taxon>
        <taxon>Alphaproteobacteria</taxon>
        <taxon>Hyphomicrobiales</taxon>
        <taxon>Methylobacteriaceae</taxon>
        <taxon>Methylobacterium</taxon>
    </lineage>
</organism>
<dbReference type="Pfam" id="PF02511">
    <property type="entry name" value="Thy1"/>
    <property type="match status" value="1"/>
</dbReference>
<geneLocation type="plasmid" evidence="2">
    <name>pMaq22A_4p DNA</name>
</geneLocation>
<dbReference type="PROSITE" id="PS51331">
    <property type="entry name" value="THYX"/>
    <property type="match status" value="1"/>
</dbReference>
<proteinExistence type="predicted"/>
<dbReference type="EMBL" id="AP014708">
    <property type="protein sequence ID" value="BAQ50365.1"/>
    <property type="molecule type" value="Genomic_DNA"/>
</dbReference>
<dbReference type="GO" id="GO:0050660">
    <property type="term" value="F:flavin adenine dinucleotide binding"/>
    <property type="evidence" value="ECO:0007669"/>
    <property type="project" value="InterPro"/>
</dbReference>